<evidence type="ECO:0000256" key="1">
    <source>
        <dbReference type="ARBA" id="ARBA00022741"/>
    </source>
</evidence>
<keyword evidence="2" id="KW-0067">ATP-binding</keyword>
<comment type="caution">
    <text evidence="4">The sequence shown here is derived from an EMBL/GenBank/DDBJ whole genome shotgun (WGS) entry which is preliminary data.</text>
</comment>
<dbReference type="PANTHER" id="PTHR24346">
    <property type="entry name" value="MAP/MICROTUBULE AFFINITY-REGULATING KINASE"/>
    <property type="match status" value="1"/>
</dbReference>
<name>A0A9D5DEU6_9CRYT</name>
<dbReference type="Pfam" id="PF00069">
    <property type="entry name" value="Pkinase"/>
    <property type="match status" value="2"/>
</dbReference>
<dbReference type="GO" id="GO:0005524">
    <property type="term" value="F:ATP binding"/>
    <property type="evidence" value="ECO:0007669"/>
    <property type="project" value="UniProtKB-KW"/>
</dbReference>
<dbReference type="Gene3D" id="1.10.510.10">
    <property type="entry name" value="Transferase(Phosphotransferase) domain 1"/>
    <property type="match status" value="2"/>
</dbReference>
<proteinExistence type="predicted"/>
<keyword evidence="4" id="KW-0418">Kinase</keyword>
<dbReference type="SUPFAM" id="SSF56112">
    <property type="entry name" value="Protein kinase-like (PK-like)"/>
    <property type="match status" value="1"/>
</dbReference>
<evidence type="ECO:0000256" key="2">
    <source>
        <dbReference type="ARBA" id="ARBA00022840"/>
    </source>
</evidence>
<dbReference type="GO" id="GO:0005737">
    <property type="term" value="C:cytoplasm"/>
    <property type="evidence" value="ECO:0007669"/>
    <property type="project" value="TreeGrafter"/>
</dbReference>
<keyword evidence="4" id="KW-0808">Transferase</keyword>
<dbReference type="OrthoDB" id="343108at2759"/>
<dbReference type="InterPro" id="IPR000719">
    <property type="entry name" value="Prot_kinase_dom"/>
</dbReference>
<dbReference type="InterPro" id="IPR008271">
    <property type="entry name" value="Ser/Thr_kinase_AS"/>
</dbReference>
<dbReference type="SMART" id="SM00220">
    <property type="entry name" value="S_TKc"/>
    <property type="match status" value="1"/>
</dbReference>
<organism evidence="4">
    <name type="scientific">Cryptosporidium canis</name>
    <dbReference type="NCBI Taxonomy" id="195482"/>
    <lineage>
        <taxon>Eukaryota</taxon>
        <taxon>Sar</taxon>
        <taxon>Alveolata</taxon>
        <taxon>Apicomplexa</taxon>
        <taxon>Conoidasida</taxon>
        <taxon>Coccidia</taxon>
        <taxon>Eucoccidiorida</taxon>
        <taxon>Eimeriorina</taxon>
        <taxon>Cryptosporidiidae</taxon>
        <taxon>Cryptosporidium</taxon>
    </lineage>
</organism>
<evidence type="ECO:0000313" key="4">
    <source>
        <dbReference type="EMBL" id="KAJ1605965.1"/>
    </source>
</evidence>
<keyword evidence="1" id="KW-0547">Nucleotide-binding</keyword>
<evidence type="ECO:0000259" key="3">
    <source>
        <dbReference type="PROSITE" id="PS50011"/>
    </source>
</evidence>
<dbReference type="PROSITE" id="PS00108">
    <property type="entry name" value="PROTEIN_KINASE_ST"/>
    <property type="match status" value="1"/>
</dbReference>
<dbReference type="InterPro" id="IPR011009">
    <property type="entry name" value="Kinase-like_dom_sf"/>
</dbReference>
<dbReference type="GO" id="GO:0035556">
    <property type="term" value="P:intracellular signal transduction"/>
    <property type="evidence" value="ECO:0007669"/>
    <property type="project" value="TreeGrafter"/>
</dbReference>
<accession>A0A9D5DEU6</accession>
<dbReference type="PANTHER" id="PTHR24346:SF30">
    <property type="entry name" value="MATERNAL EMBRYONIC LEUCINE ZIPPER KINASE"/>
    <property type="match status" value="1"/>
</dbReference>
<feature type="domain" description="Protein kinase" evidence="3">
    <location>
        <begin position="44"/>
        <end position="447"/>
    </location>
</feature>
<dbReference type="AlphaFoldDB" id="A0A9D5DEU6"/>
<dbReference type="Proteomes" id="UP001067231">
    <property type="component" value="Unassembled WGS sequence"/>
</dbReference>
<dbReference type="EMBL" id="JAPCXC010000087">
    <property type="protein sequence ID" value="KAJ1605965.1"/>
    <property type="molecule type" value="Genomic_DNA"/>
</dbReference>
<gene>
    <name evidence="4" type="ORF">OJ253_2935</name>
</gene>
<reference evidence="4" key="1">
    <citation type="submission" date="2022-10" db="EMBL/GenBank/DDBJ databases">
        <title>Adaptive evolution leads to modifications in subtelomeric GC content in a zoonotic Cryptosporidium species.</title>
        <authorList>
            <person name="Li J."/>
            <person name="Feng Y."/>
            <person name="Xiao L."/>
        </authorList>
    </citation>
    <scope>NUCLEOTIDE SEQUENCE</scope>
    <source>
        <strain evidence="4">33844</strain>
    </source>
</reference>
<dbReference type="GO" id="GO:0004674">
    <property type="term" value="F:protein serine/threonine kinase activity"/>
    <property type="evidence" value="ECO:0007669"/>
    <property type="project" value="TreeGrafter"/>
</dbReference>
<protein>
    <submittedName>
        <fullName evidence="4">Serine/threonine-protein kinase</fullName>
    </submittedName>
</protein>
<sequence length="452" mass="52470">MDTENAFGFDRNGFLWILDERDQGGQGDQDPSAYYCLNNYAYDSSKDGFLGEGSYFRAYRGRRLFSFNNERAERVLSTLKVGLLSCLRSHKIALARGEDEKVILSVYDRIILEYFILTRLSHPNIPRAFDLLEVPETNQIVLIHEYLPFQLMYWNSRTRLYSASKRPGETWVYREKASMEILDQLLVCVDYLHGCKVVHRDIKPENIFLSRRLSDSEMVLMDNLDIYEDEDEDDDEYEYEYEDDDEDEFFEDAFLWEDAPVFGSVSQAKTELAPLLEEEKSREIKSPLEQLLKYKEYRDYFKREPAPETEEPDSAPPSNSRVTVKLSDFNSCSIVGDSGLIYDSEGSKLFTPPECFRLECSKGVDGFKRDVWSIGCVMYCILNGRPPFFGQDSGELLRSIRESSDGLEFYRHDVSAETRRLIKDMLCLDPASRISVKDAKERVRRILGELES</sequence>
<dbReference type="PROSITE" id="PS50011">
    <property type="entry name" value="PROTEIN_KINASE_DOM"/>
    <property type="match status" value="1"/>
</dbReference>